<dbReference type="PANTHER" id="PTHR10869">
    <property type="entry name" value="PROLYL 4-HYDROXYLASE ALPHA SUBUNIT"/>
    <property type="match status" value="1"/>
</dbReference>
<evidence type="ECO:0000256" key="11">
    <source>
        <dbReference type="ARBA" id="ARBA00023004"/>
    </source>
</evidence>
<evidence type="ECO:0000256" key="9">
    <source>
        <dbReference type="ARBA" id="ARBA00022964"/>
    </source>
</evidence>
<sequence length="540" mass="61487">MKKSRLYFLPVFFIYLSVIRNAVAEVFTSMADVENLVNKERQILDIFRLLIKAEQEKISAIQNYIEEFTETYDKQGVDPIKVVSHPVNAFLLVKHLSVDYGNLREYLKNDFIGAALEDIEKIRSSTRFPEEEDIKGAAEGFVRLQRTYKISTENFSSGLIPGIAPARPMTSFECHLIGHRLALEKHHLHAASWLEMALKKLKEGKETPKEQTKEIESLDWLQYSYHQLGNPYAALELSRKVKELDPNFPTVDSNVEFYTNMMKDMPENVLETVKSQPRPPVLTDHGGAYEALCRGEGILRPNVTKQLRCYYETYNNPVLRAQPVKIELAHVSPDIFVIHDVALVSQMERVKEVAMKHLQRATVVKPGSVGTEFAKIRISKSAFLDEPADPVIATVNKRIAQVTNFDMKHAEHLQVANYGIGGHYNAHYDFFRNPNDPNTKQIEEHKGDRIATLLMYMTDVEAGGATTFPSINVTLFPQKGSAAFWYNLYRDGKGDVRTLHEGCPVLAGNKWVSNKWIREVGQHVFRPCALFKDSPNITDF</sequence>
<dbReference type="GO" id="GO:0005788">
    <property type="term" value="C:endoplasmic reticulum lumen"/>
    <property type="evidence" value="ECO:0007669"/>
    <property type="project" value="UniProtKB-SubCell"/>
</dbReference>
<name>A0A1D1V2Q8_RAMVA</name>
<keyword evidence="11" id="KW-0408">Iron</keyword>
<dbReference type="Pfam" id="PF13640">
    <property type="entry name" value="2OG-FeII_Oxy_3"/>
    <property type="match status" value="1"/>
</dbReference>
<dbReference type="Pfam" id="PF08336">
    <property type="entry name" value="P4Ha_N"/>
    <property type="match status" value="1"/>
</dbReference>
<comment type="caution">
    <text evidence="15">The sequence shown here is derived from an EMBL/GenBank/DDBJ whole genome shotgun (WGS) entry which is preliminary data.</text>
</comment>
<reference evidence="15 16" key="1">
    <citation type="journal article" date="2016" name="Nat. Commun.">
        <title>Extremotolerant tardigrade genome and improved radiotolerance of human cultured cells by tardigrade-unique protein.</title>
        <authorList>
            <person name="Hashimoto T."/>
            <person name="Horikawa D.D."/>
            <person name="Saito Y."/>
            <person name="Kuwahara H."/>
            <person name="Kozuka-Hata H."/>
            <person name="Shin-I T."/>
            <person name="Minakuchi Y."/>
            <person name="Ohishi K."/>
            <person name="Motoyama A."/>
            <person name="Aizu T."/>
            <person name="Enomoto A."/>
            <person name="Kondo K."/>
            <person name="Tanaka S."/>
            <person name="Hara Y."/>
            <person name="Koshikawa S."/>
            <person name="Sagara H."/>
            <person name="Miura T."/>
            <person name="Yokobori S."/>
            <person name="Miyagawa K."/>
            <person name="Suzuki Y."/>
            <person name="Kubo T."/>
            <person name="Oyama M."/>
            <person name="Kohara Y."/>
            <person name="Fujiyama A."/>
            <person name="Arakawa K."/>
            <person name="Katayama T."/>
            <person name="Toyoda A."/>
            <person name="Kunieda T."/>
        </authorList>
    </citation>
    <scope>NUCLEOTIDE SEQUENCE [LARGE SCALE GENOMIC DNA]</scope>
    <source>
        <strain evidence="15 16">YOKOZUNA-1</strain>
    </source>
</reference>
<comment type="subcellular location">
    <subcellularLocation>
        <location evidence="3">Endoplasmic reticulum lumen</location>
    </subcellularLocation>
</comment>
<comment type="cofactor">
    <cofactor evidence="1">
        <name>L-ascorbate</name>
        <dbReference type="ChEBI" id="CHEBI:38290"/>
    </cofactor>
</comment>
<evidence type="ECO:0000256" key="13">
    <source>
        <dbReference type="SAM" id="SignalP"/>
    </source>
</evidence>
<evidence type="ECO:0000256" key="8">
    <source>
        <dbReference type="ARBA" id="ARBA00022896"/>
    </source>
</evidence>
<dbReference type="InterPro" id="IPR013547">
    <property type="entry name" value="P4H_N"/>
</dbReference>
<dbReference type="InterPro" id="IPR044862">
    <property type="entry name" value="Pro_4_hyd_alph_FE2OG_OXY"/>
</dbReference>
<dbReference type="Pfam" id="PF23558">
    <property type="entry name" value="TPR_P4H"/>
    <property type="match status" value="1"/>
</dbReference>
<dbReference type="FunFam" id="2.60.120.620:FF:000011">
    <property type="entry name" value="Prolyl alpha subunit"/>
    <property type="match status" value="1"/>
</dbReference>
<keyword evidence="10" id="KW-0560">Oxidoreductase</keyword>
<evidence type="ECO:0000256" key="4">
    <source>
        <dbReference type="ARBA" id="ARBA00006511"/>
    </source>
</evidence>
<dbReference type="EMBL" id="BDGG01000003">
    <property type="protein sequence ID" value="GAU94965.1"/>
    <property type="molecule type" value="Genomic_DNA"/>
</dbReference>
<comment type="similarity">
    <text evidence="4">Belongs to the P4HA family.</text>
</comment>
<evidence type="ECO:0000256" key="2">
    <source>
        <dbReference type="ARBA" id="ARBA00002035"/>
    </source>
</evidence>
<keyword evidence="13" id="KW-0732">Signal</keyword>
<evidence type="ECO:0000313" key="16">
    <source>
        <dbReference type="Proteomes" id="UP000186922"/>
    </source>
</evidence>
<dbReference type="PANTHER" id="PTHR10869:SF244">
    <property type="entry name" value="PROLYL 4-HYDROXYLASE SUBUNIT ALPHA-2"/>
    <property type="match status" value="1"/>
</dbReference>
<keyword evidence="6" id="KW-0479">Metal-binding</keyword>
<evidence type="ECO:0000256" key="12">
    <source>
        <dbReference type="ARBA" id="ARBA00023180"/>
    </source>
</evidence>
<protein>
    <recommendedName>
        <fullName evidence="5">procollagen-proline 4-dioxygenase</fullName>
        <ecNumber evidence="5">1.14.11.2</ecNumber>
    </recommendedName>
</protein>
<dbReference type="Proteomes" id="UP000186922">
    <property type="component" value="Unassembled WGS sequence"/>
</dbReference>
<dbReference type="Gene3D" id="2.60.120.620">
    <property type="entry name" value="q2cbj1_9rhob like domain"/>
    <property type="match status" value="1"/>
</dbReference>
<dbReference type="GO" id="GO:0005506">
    <property type="term" value="F:iron ion binding"/>
    <property type="evidence" value="ECO:0007669"/>
    <property type="project" value="InterPro"/>
</dbReference>
<evidence type="ECO:0000256" key="3">
    <source>
        <dbReference type="ARBA" id="ARBA00004319"/>
    </source>
</evidence>
<dbReference type="GO" id="GO:0031418">
    <property type="term" value="F:L-ascorbic acid binding"/>
    <property type="evidence" value="ECO:0007669"/>
    <property type="project" value="UniProtKB-KW"/>
</dbReference>
<dbReference type="PROSITE" id="PS51471">
    <property type="entry name" value="FE2OG_OXY"/>
    <property type="match status" value="1"/>
</dbReference>
<feature type="chain" id="PRO_5008897968" description="procollagen-proline 4-dioxygenase" evidence="13">
    <location>
        <begin position="25"/>
        <end position="540"/>
    </location>
</feature>
<evidence type="ECO:0000259" key="14">
    <source>
        <dbReference type="PROSITE" id="PS51471"/>
    </source>
</evidence>
<evidence type="ECO:0000256" key="5">
    <source>
        <dbReference type="ARBA" id="ARBA00012269"/>
    </source>
</evidence>
<evidence type="ECO:0000256" key="1">
    <source>
        <dbReference type="ARBA" id="ARBA00001961"/>
    </source>
</evidence>
<accession>A0A1D1V2Q8</accession>
<dbReference type="InterPro" id="IPR005123">
    <property type="entry name" value="Oxoglu/Fe-dep_dioxygenase_dom"/>
</dbReference>
<evidence type="ECO:0000256" key="7">
    <source>
        <dbReference type="ARBA" id="ARBA00022824"/>
    </source>
</evidence>
<dbReference type="InterPro" id="IPR045054">
    <property type="entry name" value="P4HA-like"/>
</dbReference>
<keyword evidence="7" id="KW-0256">Endoplasmic reticulum</keyword>
<keyword evidence="8" id="KW-0847">Vitamin C</keyword>
<dbReference type="AlphaFoldDB" id="A0A1D1V2Q8"/>
<dbReference type="EC" id="1.14.11.2" evidence="5"/>
<dbReference type="Gene3D" id="1.25.40.10">
    <property type="entry name" value="Tetratricopeptide repeat domain"/>
    <property type="match status" value="1"/>
</dbReference>
<comment type="function">
    <text evidence="2">Catalyzes the post-translational formation of 4-hydroxyproline in -Xaa-Pro-Gly- sequences in collagens and other proteins.</text>
</comment>
<dbReference type="OrthoDB" id="420380at2759"/>
<gene>
    <name evidence="15" type="primary">RvY_06660-1</name>
    <name evidence="15" type="synonym">RvY_06660.1</name>
    <name evidence="15" type="ORF">RvY_06660</name>
</gene>
<dbReference type="InterPro" id="IPR006620">
    <property type="entry name" value="Pro_4_hyd_alph"/>
</dbReference>
<dbReference type="GO" id="GO:0004656">
    <property type="term" value="F:procollagen-proline 4-dioxygenase activity"/>
    <property type="evidence" value="ECO:0007669"/>
    <property type="project" value="UniProtKB-EC"/>
</dbReference>
<dbReference type="SMART" id="SM00702">
    <property type="entry name" value="P4Hc"/>
    <property type="match status" value="1"/>
</dbReference>
<keyword evidence="12" id="KW-0325">Glycoprotein</keyword>
<feature type="domain" description="Fe2OG dioxygenase" evidence="14">
    <location>
        <begin position="409"/>
        <end position="519"/>
    </location>
</feature>
<dbReference type="InterPro" id="IPR059068">
    <property type="entry name" value="TPR_P4H"/>
</dbReference>
<dbReference type="InterPro" id="IPR011990">
    <property type="entry name" value="TPR-like_helical_dom_sf"/>
</dbReference>
<keyword evidence="9" id="KW-0223">Dioxygenase</keyword>
<dbReference type="STRING" id="947166.A0A1D1V2Q8"/>
<dbReference type="Gene3D" id="6.10.140.1460">
    <property type="match status" value="1"/>
</dbReference>
<feature type="signal peptide" evidence="13">
    <location>
        <begin position="1"/>
        <end position="24"/>
    </location>
</feature>
<evidence type="ECO:0000256" key="10">
    <source>
        <dbReference type="ARBA" id="ARBA00023002"/>
    </source>
</evidence>
<keyword evidence="16" id="KW-1185">Reference proteome</keyword>
<evidence type="ECO:0000313" key="15">
    <source>
        <dbReference type="EMBL" id="GAU94965.1"/>
    </source>
</evidence>
<evidence type="ECO:0000256" key="6">
    <source>
        <dbReference type="ARBA" id="ARBA00022723"/>
    </source>
</evidence>
<proteinExistence type="inferred from homology"/>
<organism evidence="15 16">
    <name type="scientific">Ramazzottius varieornatus</name>
    <name type="common">Water bear</name>
    <name type="synonym">Tardigrade</name>
    <dbReference type="NCBI Taxonomy" id="947166"/>
    <lineage>
        <taxon>Eukaryota</taxon>
        <taxon>Metazoa</taxon>
        <taxon>Ecdysozoa</taxon>
        <taxon>Tardigrada</taxon>
        <taxon>Eutardigrada</taxon>
        <taxon>Parachela</taxon>
        <taxon>Hypsibioidea</taxon>
        <taxon>Ramazzottiidae</taxon>
        <taxon>Ramazzottius</taxon>
    </lineage>
</organism>